<evidence type="ECO:0000313" key="1">
    <source>
        <dbReference type="EMBL" id="MEQ0561559.1"/>
    </source>
</evidence>
<evidence type="ECO:0000313" key="3">
    <source>
        <dbReference type="Proteomes" id="UP001440984"/>
    </source>
</evidence>
<gene>
    <name evidence="1" type="ORF">ABJI51_20935</name>
    <name evidence="2" type="ORF">ABJI51_25845</name>
</gene>
<evidence type="ECO:0000313" key="2">
    <source>
        <dbReference type="EMBL" id="MEQ0562517.1"/>
    </source>
</evidence>
<keyword evidence="3" id="KW-1185">Reference proteome</keyword>
<accession>A0ABV0LJN5</accession>
<dbReference type="RefSeq" id="WP_348952858.1">
    <property type="nucleotide sequence ID" value="NZ_JBDZYD010000007.1"/>
</dbReference>
<dbReference type="EMBL" id="JBDZYD010000007">
    <property type="protein sequence ID" value="MEQ0561559.1"/>
    <property type="molecule type" value="Genomic_DNA"/>
</dbReference>
<proteinExistence type="predicted"/>
<comment type="caution">
    <text evidence="2">The sequence shown here is derived from an EMBL/GenBank/DDBJ whole genome shotgun (WGS) entry which is preliminary data.</text>
</comment>
<reference evidence="2 3" key="1">
    <citation type="submission" date="2024-05" db="EMBL/GenBank/DDBJ databases">
        <authorList>
            <person name="Zhao H."/>
            <person name="Xu Y."/>
            <person name="Lin S."/>
            <person name="Spain J.C."/>
            <person name="Zhou N.-Y."/>
        </authorList>
    </citation>
    <scope>NUCLEOTIDE SEQUENCE [LARGE SCALE GENOMIC DNA]</scope>
    <source>
        <strain evidence="2 3">NEAU-NG30</strain>
    </source>
</reference>
<organism evidence="2 3">
    <name type="scientific">Amycolatopsis melonis</name>
    <dbReference type="NCBI Taxonomy" id="3156488"/>
    <lineage>
        <taxon>Bacteria</taxon>
        <taxon>Bacillati</taxon>
        <taxon>Actinomycetota</taxon>
        <taxon>Actinomycetes</taxon>
        <taxon>Pseudonocardiales</taxon>
        <taxon>Pseudonocardiaceae</taxon>
        <taxon>Amycolatopsis</taxon>
    </lineage>
</organism>
<name>A0ABV0LJN5_9PSEU</name>
<sequence>MGRWITKNGNRVYLEDGKGGSGPLVAVAAAVVLAGGGVAGVGAGGLFAGGGGGAGAASEAFAGNAAGDVVDSLPGRSIKTRRAEAGESAKKGKPDEAWSKLKVKQLRREVHDLEHAAECVAAATGKVREFLMRTPCSSLHRMLLAVGDGHRNAAVISVVRVGFRSRKQAAAFEKVERVHGSGDVRPLDVAVVLGVAGVKMTGLHYASRPEGYGMVVAEADNATGHFDDETLDALAEVASWMPVKK</sequence>
<dbReference type="EMBL" id="JBDZYD010000010">
    <property type="protein sequence ID" value="MEQ0562517.1"/>
    <property type="molecule type" value="Genomic_DNA"/>
</dbReference>
<protein>
    <submittedName>
        <fullName evidence="2">Uncharacterized protein</fullName>
    </submittedName>
</protein>
<dbReference type="Proteomes" id="UP001440984">
    <property type="component" value="Unassembled WGS sequence"/>
</dbReference>